<keyword evidence="4 5" id="KW-0234">DNA repair</keyword>
<dbReference type="EC" id="3.2.2.-" evidence="5"/>
<dbReference type="SUPFAM" id="SSF50486">
    <property type="entry name" value="FMT C-terminal domain-like"/>
    <property type="match status" value="1"/>
</dbReference>
<dbReference type="RefSeq" id="WP_268751426.1">
    <property type="nucleotide sequence ID" value="NZ_JAPRFQ010000001.1"/>
</dbReference>
<evidence type="ECO:0000313" key="7">
    <source>
        <dbReference type="Proteomes" id="UP001146670"/>
    </source>
</evidence>
<dbReference type="CDD" id="cd00540">
    <property type="entry name" value="AAG"/>
    <property type="match status" value="1"/>
</dbReference>
<dbReference type="AlphaFoldDB" id="A0A9X3JCT7"/>
<dbReference type="NCBIfam" id="TIGR00567">
    <property type="entry name" value="3mg"/>
    <property type="match status" value="1"/>
</dbReference>
<proteinExistence type="inferred from homology"/>
<evidence type="ECO:0000256" key="3">
    <source>
        <dbReference type="ARBA" id="ARBA00022801"/>
    </source>
</evidence>
<comment type="caution">
    <text evidence="6">The sequence shown here is derived from an EMBL/GenBank/DDBJ whole genome shotgun (WGS) entry which is preliminary data.</text>
</comment>
<gene>
    <name evidence="6" type="ORF">OW157_00775</name>
</gene>
<keyword evidence="2 5" id="KW-0227">DNA damage</keyword>
<dbReference type="EMBL" id="JAPRFR010000001">
    <property type="protein sequence ID" value="MCZ0725098.1"/>
    <property type="molecule type" value="Genomic_DNA"/>
</dbReference>
<evidence type="ECO:0000256" key="2">
    <source>
        <dbReference type="ARBA" id="ARBA00022763"/>
    </source>
</evidence>
<sequence>MSFITDPQFSTAEIARQFLGCLLVHEQDGQRLSGWIVETEAYLGEEDQAAHTYNKHYSDRVKALYGPAGTFYIHQMMQHTMINISTQAEGVGEGVLIRAIQPYQGIDEMAANRPNKSGYELTNGPGKLVQALGVGMEAYGTSYRDKPLFIDLKLPKLQVAEIKSSPRIGIPNKGKWTEAELRYYVGGNPYVSRKRGKIRKDWGWLTSPPN</sequence>
<dbReference type="InterPro" id="IPR003180">
    <property type="entry name" value="MPG"/>
</dbReference>
<evidence type="ECO:0000256" key="5">
    <source>
        <dbReference type="HAMAP-Rule" id="MF_00527"/>
    </source>
</evidence>
<dbReference type="PANTHER" id="PTHR10429:SF0">
    <property type="entry name" value="DNA-3-METHYLADENINE GLYCOSYLASE"/>
    <property type="match status" value="1"/>
</dbReference>
<dbReference type="GO" id="GO:0006284">
    <property type="term" value="P:base-excision repair"/>
    <property type="evidence" value="ECO:0007669"/>
    <property type="project" value="InterPro"/>
</dbReference>
<reference evidence="6" key="1">
    <citation type="submission" date="2022-12" db="EMBL/GenBank/DDBJ databases">
        <title>Description and comparative metabolic analysis of Aerococcus sp. nov., isolated from the feces of a pig.</title>
        <authorList>
            <person name="Chang Y.-H."/>
        </authorList>
    </citation>
    <scope>NUCLEOTIDE SEQUENCE</scope>
    <source>
        <strain evidence="6">YH-aer222</strain>
    </source>
</reference>
<dbReference type="InterPro" id="IPR011034">
    <property type="entry name" value="Formyl_transferase-like_C_sf"/>
</dbReference>
<accession>A0A9X3JCT7</accession>
<comment type="similarity">
    <text evidence="1 5">Belongs to the DNA glycosylase MPG family.</text>
</comment>
<dbReference type="GO" id="GO:0003905">
    <property type="term" value="F:alkylbase DNA N-glycosylase activity"/>
    <property type="evidence" value="ECO:0007669"/>
    <property type="project" value="InterPro"/>
</dbReference>
<protein>
    <recommendedName>
        <fullName evidence="5">Putative 3-methyladenine DNA glycosylase</fullName>
        <ecNumber evidence="5">3.2.2.-</ecNumber>
    </recommendedName>
</protein>
<keyword evidence="7" id="KW-1185">Reference proteome</keyword>
<name>A0A9X3JCT7_9LACT</name>
<keyword evidence="3 5" id="KW-0378">Hydrolase</keyword>
<dbReference type="FunFam" id="3.10.300.10:FF:000001">
    <property type="entry name" value="Putative 3-methyladenine DNA glycosylase"/>
    <property type="match status" value="1"/>
</dbReference>
<evidence type="ECO:0000256" key="1">
    <source>
        <dbReference type="ARBA" id="ARBA00009232"/>
    </source>
</evidence>
<dbReference type="HAMAP" id="MF_00527">
    <property type="entry name" value="3MGH"/>
    <property type="match status" value="1"/>
</dbReference>
<dbReference type="PANTHER" id="PTHR10429">
    <property type="entry name" value="DNA-3-METHYLADENINE GLYCOSYLASE"/>
    <property type="match status" value="1"/>
</dbReference>
<dbReference type="Gene3D" id="3.10.300.10">
    <property type="entry name" value="Methylpurine-DNA glycosylase (MPG)"/>
    <property type="match status" value="1"/>
</dbReference>
<evidence type="ECO:0000313" key="6">
    <source>
        <dbReference type="EMBL" id="MCZ0725098.1"/>
    </source>
</evidence>
<organism evidence="6 7">
    <name type="scientific">Aerococcus kribbianus</name>
    <dbReference type="NCBI Taxonomy" id="2999064"/>
    <lineage>
        <taxon>Bacteria</taxon>
        <taxon>Bacillati</taxon>
        <taxon>Bacillota</taxon>
        <taxon>Bacilli</taxon>
        <taxon>Lactobacillales</taxon>
        <taxon>Aerococcaceae</taxon>
        <taxon>Aerococcus</taxon>
    </lineage>
</organism>
<dbReference type="InterPro" id="IPR036995">
    <property type="entry name" value="MPG_sf"/>
</dbReference>
<dbReference type="Proteomes" id="UP001146670">
    <property type="component" value="Unassembled WGS sequence"/>
</dbReference>
<evidence type="ECO:0000256" key="4">
    <source>
        <dbReference type="ARBA" id="ARBA00023204"/>
    </source>
</evidence>
<dbReference type="Pfam" id="PF02245">
    <property type="entry name" value="Pur_DNA_glyco"/>
    <property type="match status" value="1"/>
</dbReference>
<dbReference type="GO" id="GO:0003677">
    <property type="term" value="F:DNA binding"/>
    <property type="evidence" value="ECO:0007669"/>
    <property type="project" value="InterPro"/>
</dbReference>